<dbReference type="InterPro" id="IPR000182">
    <property type="entry name" value="GNAT_dom"/>
</dbReference>
<dbReference type="EMBL" id="KQ086314">
    <property type="protein sequence ID" value="KLO05402.1"/>
    <property type="molecule type" value="Genomic_DNA"/>
</dbReference>
<reference evidence="2 3" key="1">
    <citation type="submission" date="2015-04" db="EMBL/GenBank/DDBJ databases">
        <title>Complete genome sequence of Schizopora paradoxa KUC8140, a cosmopolitan wood degrader in East Asia.</title>
        <authorList>
            <consortium name="DOE Joint Genome Institute"/>
            <person name="Min B."/>
            <person name="Park H."/>
            <person name="Jang Y."/>
            <person name="Kim J.-J."/>
            <person name="Kim K.H."/>
            <person name="Pangilinan J."/>
            <person name="Lipzen A."/>
            <person name="Riley R."/>
            <person name="Grigoriev I.V."/>
            <person name="Spatafora J.W."/>
            <person name="Choi I.-G."/>
        </authorList>
    </citation>
    <scope>NUCLEOTIDE SEQUENCE [LARGE SCALE GENOMIC DNA]</scope>
    <source>
        <strain evidence="2 3">KUC8140</strain>
    </source>
</reference>
<dbReference type="Pfam" id="PF13508">
    <property type="entry name" value="Acetyltransf_7"/>
    <property type="match status" value="1"/>
</dbReference>
<dbReference type="PROSITE" id="PS51186">
    <property type="entry name" value="GNAT"/>
    <property type="match status" value="1"/>
</dbReference>
<dbReference type="OrthoDB" id="4738875at2759"/>
<dbReference type="Gene3D" id="3.40.630.30">
    <property type="match status" value="1"/>
</dbReference>
<gene>
    <name evidence="2" type="ORF">SCHPADRAFT_728168</name>
</gene>
<evidence type="ECO:0000313" key="2">
    <source>
        <dbReference type="EMBL" id="KLO05402.1"/>
    </source>
</evidence>
<dbReference type="InterPro" id="IPR016181">
    <property type="entry name" value="Acyl_CoA_acyltransferase"/>
</dbReference>
<dbReference type="CDD" id="cd04301">
    <property type="entry name" value="NAT_SF"/>
    <property type="match status" value="1"/>
</dbReference>
<keyword evidence="3" id="KW-1185">Reference proteome</keyword>
<feature type="domain" description="N-acetyltransferase" evidence="1">
    <location>
        <begin position="1"/>
        <end position="119"/>
    </location>
</feature>
<organism evidence="2 3">
    <name type="scientific">Schizopora paradoxa</name>
    <dbReference type="NCBI Taxonomy" id="27342"/>
    <lineage>
        <taxon>Eukaryota</taxon>
        <taxon>Fungi</taxon>
        <taxon>Dikarya</taxon>
        <taxon>Basidiomycota</taxon>
        <taxon>Agaricomycotina</taxon>
        <taxon>Agaricomycetes</taxon>
        <taxon>Hymenochaetales</taxon>
        <taxon>Schizoporaceae</taxon>
        <taxon>Schizopora</taxon>
    </lineage>
</organism>
<name>A0A0H2R268_9AGAM</name>
<sequence length="128" mass="14548">MENLAEKEPSMTSWWMEYFLPAYGEFTTKALGSAEYKLKAWHLQLIGVFPAFQRRGVGTALIKHTEEIIKHSPDLSDESKRMCLETESEGGLAFYKSCGFVDKGLMQVKSDEKMNKTAPMWCVAKELS</sequence>
<dbReference type="InParanoid" id="A0A0H2R268"/>
<dbReference type="AlphaFoldDB" id="A0A0H2R268"/>
<dbReference type="SUPFAM" id="SSF55729">
    <property type="entry name" value="Acyl-CoA N-acyltransferases (Nat)"/>
    <property type="match status" value="1"/>
</dbReference>
<evidence type="ECO:0000259" key="1">
    <source>
        <dbReference type="PROSITE" id="PS51186"/>
    </source>
</evidence>
<protein>
    <recommendedName>
        <fullName evidence="1">N-acetyltransferase domain-containing protein</fullName>
    </recommendedName>
</protein>
<dbReference type="GO" id="GO:0016747">
    <property type="term" value="F:acyltransferase activity, transferring groups other than amino-acyl groups"/>
    <property type="evidence" value="ECO:0007669"/>
    <property type="project" value="InterPro"/>
</dbReference>
<proteinExistence type="predicted"/>
<accession>A0A0H2R268</accession>
<dbReference type="Proteomes" id="UP000053477">
    <property type="component" value="Unassembled WGS sequence"/>
</dbReference>
<evidence type="ECO:0000313" key="3">
    <source>
        <dbReference type="Proteomes" id="UP000053477"/>
    </source>
</evidence>